<dbReference type="Proteomes" id="UP000051249">
    <property type="component" value="Unassembled WGS sequence"/>
</dbReference>
<dbReference type="AlphaFoldDB" id="A0A0R2NK64"/>
<proteinExistence type="predicted"/>
<dbReference type="Pfam" id="PF08713">
    <property type="entry name" value="DNA_alkylation"/>
    <property type="match status" value="1"/>
</dbReference>
<accession>A0A0R2NK64</accession>
<dbReference type="EMBL" id="JQCQ01000002">
    <property type="protein sequence ID" value="KRO26135.1"/>
    <property type="molecule type" value="Genomic_DNA"/>
</dbReference>
<protein>
    <recommendedName>
        <fullName evidence="3">DNA alkylation repair enzyme</fullName>
    </recommendedName>
</protein>
<evidence type="ECO:0000313" key="2">
    <source>
        <dbReference type="Proteomes" id="UP000051249"/>
    </source>
</evidence>
<dbReference type="PATRIC" id="fig|480391.4.peg.602"/>
<evidence type="ECO:0008006" key="3">
    <source>
        <dbReference type="Google" id="ProtNLM"/>
    </source>
</evidence>
<dbReference type="InterPro" id="IPR016024">
    <property type="entry name" value="ARM-type_fold"/>
</dbReference>
<evidence type="ECO:0000313" key="1">
    <source>
        <dbReference type="EMBL" id="KRO26135.1"/>
    </source>
</evidence>
<gene>
    <name evidence="1" type="ORF">IV88_GL000595</name>
</gene>
<comment type="caution">
    <text evidence="1">The sequence shown here is derived from an EMBL/GenBank/DDBJ whole genome shotgun (WGS) entry which is preliminary data.</text>
</comment>
<organism evidence="1 2">
    <name type="scientific">Pediococcus argentinicus</name>
    <dbReference type="NCBI Taxonomy" id="480391"/>
    <lineage>
        <taxon>Bacteria</taxon>
        <taxon>Bacillati</taxon>
        <taxon>Bacillota</taxon>
        <taxon>Bacilli</taxon>
        <taxon>Lactobacillales</taxon>
        <taxon>Lactobacillaceae</taxon>
        <taxon>Pediococcus</taxon>
    </lineage>
</organism>
<keyword evidence="2" id="KW-1185">Reference proteome</keyword>
<reference evidence="1 2" key="1">
    <citation type="journal article" date="2015" name="Genome Announc.">
        <title>Expanding the biotechnology potential of lactobacilli through comparative genomics of 213 strains and associated genera.</title>
        <authorList>
            <person name="Sun Z."/>
            <person name="Harris H.M."/>
            <person name="McCann A."/>
            <person name="Guo C."/>
            <person name="Argimon S."/>
            <person name="Zhang W."/>
            <person name="Yang X."/>
            <person name="Jeffery I.B."/>
            <person name="Cooney J.C."/>
            <person name="Kagawa T.F."/>
            <person name="Liu W."/>
            <person name="Song Y."/>
            <person name="Salvetti E."/>
            <person name="Wrobel A."/>
            <person name="Rasinkangas P."/>
            <person name="Parkhill J."/>
            <person name="Rea M.C."/>
            <person name="O'Sullivan O."/>
            <person name="Ritari J."/>
            <person name="Douillard F.P."/>
            <person name="Paul Ross R."/>
            <person name="Yang R."/>
            <person name="Briner A.E."/>
            <person name="Felis G.E."/>
            <person name="de Vos W.M."/>
            <person name="Barrangou R."/>
            <person name="Klaenhammer T.R."/>
            <person name="Caufield P.W."/>
            <person name="Cui Y."/>
            <person name="Zhang H."/>
            <person name="O'Toole P.W."/>
        </authorList>
    </citation>
    <scope>NUCLEOTIDE SEQUENCE [LARGE SCALE GENOMIC DNA]</scope>
    <source>
        <strain evidence="1 2">DSM 23026</strain>
    </source>
</reference>
<dbReference type="SUPFAM" id="SSF48371">
    <property type="entry name" value="ARM repeat"/>
    <property type="match status" value="1"/>
</dbReference>
<dbReference type="Gene3D" id="1.20.1660.10">
    <property type="entry name" value="Hypothetical protein (EF3068)"/>
    <property type="match status" value="1"/>
</dbReference>
<name>A0A0R2NK64_9LACO</name>
<dbReference type="InterPro" id="IPR014825">
    <property type="entry name" value="DNA_alkylation"/>
</dbReference>
<dbReference type="PANTHER" id="PTHR34070:SF1">
    <property type="entry name" value="DNA ALKYLATION REPAIR PROTEIN"/>
    <property type="match status" value="1"/>
</dbReference>
<dbReference type="PANTHER" id="PTHR34070">
    <property type="entry name" value="ARMADILLO-TYPE FOLD"/>
    <property type="match status" value="1"/>
</dbReference>
<sequence length="117" mass="13656">MQRFLVKNSDNAAPMAKYMKNKFSFLGVKTPERKSAEKDLLQVSKEWDLSLLFSEIYAYYNQPEREYQYVAIDLLLKNEKRLSAADLENIYGLIDQKSWWDSVDALRKPISMVAAHS</sequence>